<proteinExistence type="predicted"/>
<feature type="compositionally biased region" description="Low complexity" evidence="3">
    <location>
        <begin position="441"/>
        <end position="450"/>
    </location>
</feature>
<keyword evidence="4" id="KW-0812">Transmembrane</keyword>
<feature type="region of interest" description="Disordered" evidence="3">
    <location>
        <begin position="415"/>
        <end position="462"/>
    </location>
</feature>
<sequence length="462" mass="49213">MSGTRRLVRTEVGIVGAGPAGLVLANVLLAAGIDAYVVERGSRAEAEQRARAGLLEHQVVEYLRAHGLADRLLAEGTRHGWCEFLCEGDRLRFDYAARTGGAQHWVYPQQFLVRDLIARLEEAGRLPFFGCPATAVHPAPDGGGGTGAGRTGAEESGATGAGAARIECAELTVECDYVVGCDGRHGIARAALPEDMRGELTHRYPYDWLTLLTEVDRQVEGVLYAVHEDGFAGVMPRTGGLARVYLQVPAGDEAGRWPEARARERLAARLSGARDALPRVGRVLEAGVLRMRGAVGRHLRYGRLFLAGDAAHLLTPSGAKGLNLAVADAADLAHALVRHYRDGDVAELETYSRRRLAHAWRVQEFSDQLLRLLHLSAPEASGGAPFTLRLKRERIQRLIEPGPTGAVFAREYVGSGATVPGPAAPPLPPPSPTPSSPGSPCPDSSRPGSPCTGSSCPVEAAR</sequence>
<dbReference type="RefSeq" id="WP_344564745.1">
    <property type="nucleotide sequence ID" value="NZ_BAAARJ010000006.1"/>
</dbReference>
<feature type="transmembrane region" description="Helical" evidence="4">
    <location>
        <begin position="12"/>
        <end position="33"/>
    </location>
</feature>
<reference evidence="6 7" key="1">
    <citation type="journal article" date="2019" name="Int. J. Syst. Evol. Microbiol.">
        <title>The Global Catalogue of Microorganisms (GCM) 10K type strain sequencing project: providing services to taxonomists for standard genome sequencing and annotation.</title>
        <authorList>
            <consortium name="The Broad Institute Genomics Platform"/>
            <consortium name="The Broad Institute Genome Sequencing Center for Infectious Disease"/>
            <person name="Wu L."/>
            <person name="Ma J."/>
        </authorList>
    </citation>
    <scope>NUCLEOTIDE SEQUENCE [LARGE SCALE GENOMIC DNA]</scope>
    <source>
        <strain evidence="6 7">JCM 16373</strain>
    </source>
</reference>
<dbReference type="InterPro" id="IPR050641">
    <property type="entry name" value="RIFMO-like"/>
</dbReference>
<evidence type="ECO:0000256" key="2">
    <source>
        <dbReference type="ARBA" id="ARBA00022827"/>
    </source>
</evidence>
<keyword evidence="7" id="KW-1185">Reference proteome</keyword>
<dbReference type="PANTHER" id="PTHR43004:SF3">
    <property type="entry name" value="P-HYDROXYBENZOATE HYDROXYLASE"/>
    <property type="match status" value="1"/>
</dbReference>
<dbReference type="Proteomes" id="UP001501447">
    <property type="component" value="Unassembled WGS sequence"/>
</dbReference>
<dbReference type="SUPFAM" id="SSF51905">
    <property type="entry name" value="FAD/NAD(P)-binding domain"/>
    <property type="match status" value="1"/>
</dbReference>
<keyword evidence="2" id="KW-0274">FAD</keyword>
<protein>
    <submittedName>
        <fullName evidence="6">4-hydroxybenzoate 3-monooxygenase</fullName>
    </submittedName>
</protein>
<evidence type="ECO:0000313" key="6">
    <source>
        <dbReference type="EMBL" id="GAA2608545.1"/>
    </source>
</evidence>
<dbReference type="Gene3D" id="3.30.9.10">
    <property type="entry name" value="D-Amino Acid Oxidase, subunit A, domain 2"/>
    <property type="match status" value="1"/>
</dbReference>
<feature type="domain" description="FAD-binding" evidence="5">
    <location>
        <begin position="9"/>
        <end position="366"/>
    </location>
</feature>
<dbReference type="PANTHER" id="PTHR43004">
    <property type="entry name" value="TRK SYSTEM POTASSIUM UPTAKE PROTEIN"/>
    <property type="match status" value="1"/>
</dbReference>
<dbReference type="Gene3D" id="3.50.50.60">
    <property type="entry name" value="FAD/NAD(P)-binding domain"/>
    <property type="match status" value="1"/>
</dbReference>
<dbReference type="SUPFAM" id="SSF54373">
    <property type="entry name" value="FAD-linked reductases, C-terminal domain"/>
    <property type="match status" value="1"/>
</dbReference>
<accession>A0ABN3PZA8</accession>
<dbReference type="Pfam" id="PF01494">
    <property type="entry name" value="FAD_binding_3"/>
    <property type="match status" value="1"/>
</dbReference>
<dbReference type="InterPro" id="IPR036188">
    <property type="entry name" value="FAD/NAD-bd_sf"/>
</dbReference>
<feature type="compositionally biased region" description="Pro residues" evidence="3">
    <location>
        <begin position="422"/>
        <end position="440"/>
    </location>
</feature>
<evidence type="ECO:0000256" key="4">
    <source>
        <dbReference type="SAM" id="Phobius"/>
    </source>
</evidence>
<dbReference type="NCBIfam" id="NF006091">
    <property type="entry name" value="PRK08243.1"/>
    <property type="match status" value="1"/>
</dbReference>
<dbReference type="InterPro" id="IPR002938">
    <property type="entry name" value="FAD-bd"/>
</dbReference>
<organism evidence="6 7">
    <name type="scientific">Streptomyces axinellae</name>
    <dbReference type="NCBI Taxonomy" id="552788"/>
    <lineage>
        <taxon>Bacteria</taxon>
        <taxon>Bacillati</taxon>
        <taxon>Actinomycetota</taxon>
        <taxon>Actinomycetes</taxon>
        <taxon>Kitasatosporales</taxon>
        <taxon>Streptomycetaceae</taxon>
        <taxon>Streptomyces</taxon>
    </lineage>
</organism>
<evidence type="ECO:0000256" key="3">
    <source>
        <dbReference type="SAM" id="MobiDB-lite"/>
    </source>
</evidence>
<keyword evidence="4" id="KW-0472">Membrane</keyword>
<dbReference type="PRINTS" id="PR00420">
    <property type="entry name" value="RNGMNOXGNASE"/>
</dbReference>
<keyword evidence="4" id="KW-1133">Transmembrane helix</keyword>
<evidence type="ECO:0000256" key="1">
    <source>
        <dbReference type="ARBA" id="ARBA00022630"/>
    </source>
</evidence>
<evidence type="ECO:0000313" key="7">
    <source>
        <dbReference type="Proteomes" id="UP001501447"/>
    </source>
</evidence>
<evidence type="ECO:0000259" key="5">
    <source>
        <dbReference type="Pfam" id="PF01494"/>
    </source>
</evidence>
<dbReference type="EMBL" id="BAAARJ010000006">
    <property type="protein sequence ID" value="GAA2608545.1"/>
    <property type="molecule type" value="Genomic_DNA"/>
</dbReference>
<name>A0ABN3PZA8_9ACTN</name>
<comment type="caution">
    <text evidence="6">The sequence shown here is derived from an EMBL/GenBank/DDBJ whole genome shotgun (WGS) entry which is preliminary data.</text>
</comment>
<keyword evidence="1" id="KW-0285">Flavoprotein</keyword>
<gene>
    <name evidence="6" type="ORF">GCM10009863_22420</name>
</gene>